<comment type="caution">
    <text evidence="3">The sequence shown here is derived from an EMBL/GenBank/DDBJ whole genome shotgun (WGS) entry which is preliminary data.</text>
</comment>
<name>A0ABV9HRU1_9FLAO</name>
<dbReference type="InterPro" id="IPR025665">
    <property type="entry name" value="Beta-barrel_OMP_2"/>
</dbReference>
<dbReference type="Proteomes" id="UP001596043">
    <property type="component" value="Unassembled WGS sequence"/>
</dbReference>
<protein>
    <submittedName>
        <fullName evidence="3">Porin family protein</fullName>
    </submittedName>
</protein>
<feature type="signal peptide" evidence="1">
    <location>
        <begin position="1"/>
        <end position="21"/>
    </location>
</feature>
<gene>
    <name evidence="3" type="ORF">ACFO3O_01515</name>
</gene>
<proteinExistence type="predicted"/>
<sequence>MKKITLLFSICVMLCCSLSQAQGIGYGFKLGANISQINSFSFDIVNTAGDTPREGFDTLESSNLGFAITFFAEIPLSERLAFQPEFMFSSQGNKFEGLRYEYLQLPLALKINLNKLFINLGPQAGLKVSAFEQSEDFSSFEFSGFGGLGYQFTDNFFAEVRYTIGFSEVFEDDAAIELPTFIAGSNETNVDNVLTNASGKNSYFTISIGYRL</sequence>
<evidence type="ECO:0000259" key="2">
    <source>
        <dbReference type="Pfam" id="PF13568"/>
    </source>
</evidence>
<feature type="chain" id="PRO_5045888596" evidence="1">
    <location>
        <begin position="22"/>
        <end position="212"/>
    </location>
</feature>
<organism evidence="3 4">
    <name type="scientific">Dokdonia ponticola</name>
    <dbReference type="NCBI Taxonomy" id="2041041"/>
    <lineage>
        <taxon>Bacteria</taxon>
        <taxon>Pseudomonadati</taxon>
        <taxon>Bacteroidota</taxon>
        <taxon>Flavobacteriia</taxon>
        <taxon>Flavobacteriales</taxon>
        <taxon>Flavobacteriaceae</taxon>
        <taxon>Dokdonia</taxon>
    </lineage>
</organism>
<evidence type="ECO:0000313" key="3">
    <source>
        <dbReference type="EMBL" id="MFC4632563.1"/>
    </source>
</evidence>
<accession>A0ABV9HRU1</accession>
<dbReference type="Pfam" id="PF13568">
    <property type="entry name" value="OMP_b-brl_2"/>
    <property type="match status" value="1"/>
</dbReference>
<dbReference type="RefSeq" id="WP_379976764.1">
    <property type="nucleotide sequence ID" value="NZ_JBHSFV010000001.1"/>
</dbReference>
<evidence type="ECO:0000256" key="1">
    <source>
        <dbReference type="SAM" id="SignalP"/>
    </source>
</evidence>
<evidence type="ECO:0000313" key="4">
    <source>
        <dbReference type="Proteomes" id="UP001596043"/>
    </source>
</evidence>
<feature type="domain" description="Outer membrane protein beta-barrel" evidence="2">
    <location>
        <begin position="20"/>
        <end position="171"/>
    </location>
</feature>
<reference evidence="4" key="1">
    <citation type="journal article" date="2019" name="Int. J. Syst. Evol. Microbiol.">
        <title>The Global Catalogue of Microorganisms (GCM) 10K type strain sequencing project: providing services to taxonomists for standard genome sequencing and annotation.</title>
        <authorList>
            <consortium name="The Broad Institute Genomics Platform"/>
            <consortium name="The Broad Institute Genome Sequencing Center for Infectious Disease"/>
            <person name="Wu L."/>
            <person name="Ma J."/>
        </authorList>
    </citation>
    <scope>NUCLEOTIDE SEQUENCE [LARGE SCALE GENOMIC DNA]</scope>
    <source>
        <strain evidence="4">YJ-61-S</strain>
    </source>
</reference>
<keyword evidence="1" id="KW-0732">Signal</keyword>
<dbReference type="EMBL" id="JBHSFV010000001">
    <property type="protein sequence ID" value="MFC4632563.1"/>
    <property type="molecule type" value="Genomic_DNA"/>
</dbReference>
<keyword evidence="4" id="KW-1185">Reference proteome</keyword>